<dbReference type="EMBL" id="CABDUW010000740">
    <property type="protein sequence ID" value="VTJ74395.1"/>
    <property type="molecule type" value="Genomic_DNA"/>
</dbReference>
<name>A0A5E4BY36_MARMO</name>
<organism evidence="1 2">
    <name type="scientific">Marmota monax</name>
    <name type="common">Woodchuck</name>
    <dbReference type="NCBI Taxonomy" id="9995"/>
    <lineage>
        <taxon>Eukaryota</taxon>
        <taxon>Metazoa</taxon>
        <taxon>Chordata</taxon>
        <taxon>Craniata</taxon>
        <taxon>Vertebrata</taxon>
        <taxon>Euteleostomi</taxon>
        <taxon>Mammalia</taxon>
        <taxon>Eutheria</taxon>
        <taxon>Euarchontoglires</taxon>
        <taxon>Glires</taxon>
        <taxon>Rodentia</taxon>
        <taxon>Sciuromorpha</taxon>
        <taxon>Sciuridae</taxon>
        <taxon>Xerinae</taxon>
        <taxon>Marmotini</taxon>
        <taxon>Marmota</taxon>
    </lineage>
</organism>
<protein>
    <submittedName>
        <fullName evidence="1">Uncharacterized protein</fullName>
    </submittedName>
</protein>
<keyword evidence="2" id="KW-1185">Reference proteome</keyword>
<evidence type="ECO:0000313" key="1">
    <source>
        <dbReference type="EMBL" id="VTJ74395.1"/>
    </source>
</evidence>
<reference evidence="1" key="1">
    <citation type="submission" date="2019-04" db="EMBL/GenBank/DDBJ databases">
        <authorList>
            <person name="Alioto T."/>
            <person name="Alioto T."/>
        </authorList>
    </citation>
    <scope>NUCLEOTIDE SEQUENCE [LARGE SCALE GENOMIC DNA]</scope>
</reference>
<gene>
    <name evidence="1" type="ORF">MONAX_5E015872</name>
</gene>
<sequence>MEARVSREQEAGYYLKSHRILDLLNHLTSVLLFVRPAFCAARLPAETRGGPVPALRCLLLPSPFLPPRSLGHRVLLLPINSVVFSKHVQLGRPLGASR</sequence>
<dbReference type="InterPro" id="IPR049760">
    <property type="entry name" value="DD_EFCAB10"/>
</dbReference>
<proteinExistence type="predicted"/>
<dbReference type="Proteomes" id="UP000335636">
    <property type="component" value="Unassembled WGS sequence"/>
</dbReference>
<dbReference type="CDD" id="cd22976">
    <property type="entry name" value="DD_EFCAB10"/>
    <property type="match status" value="1"/>
</dbReference>
<dbReference type="AlphaFoldDB" id="A0A5E4BY36"/>
<evidence type="ECO:0000313" key="2">
    <source>
        <dbReference type="Proteomes" id="UP000335636"/>
    </source>
</evidence>
<accession>A0A5E4BY36</accession>
<comment type="caution">
    <text evidence="1">The sequence shown here is derived from an EMBL/GenBank/DDBJ whole genome shotgun (WGS) entry which is preliminary data.</text>
</comment>